<keyword evidence="4" id="KW-1185">Reference proteome</keyword>
<comment type="caution">
    <text evidence="3">The sequence shown here is derived from an EMBL/GenBank/DDBJ whole genome shotgun (WGS) entry which is preliminary data.</text>
</comment>
<feature type="compositionally biased region" description="Basic and acidic residues" evidence="1">
    <location>
        <begin position="321"/>
        <end position="332"/>
    </location>
</feature>
<accession>A0AAV5MLW3</accession>
<proteinExistence type="predicted"/>
<name>A0AAV5MLW3_9ROSI</name>
<dbReference type="InterPro" id="IPR058594">
    <property type="entry name" value="PB1-like_dom_pln"/>
</dbReference>
<organism evidence="3 4">
    <name type="scientific">Rubroshorea leprosula</name>
    <dbReference type="NCBI Taxonomy" id="152421"/>
    <lineage>
        <taxon>Eukaryota</taxon>
        <taxon>Viridiplantae</taxon>
        <taxon>Streptophyta</taxon>
        <taxon>Embryophyta</taxon>
        <taxon>Tracheophyta</taxon>
        <taxon>Spermatophyta</taxon>
        <taxon>Magnoliopsida</taxon>
        <taxon>eudicotyledons</taxon>
        <taxon>Gunneridae</taxon>
        <taxon>Pentapetalae</taxon>
        <taxon>rosids</taxon>
        <taxon>malvids</taxon>
        <taxon>Malvales</taxon>
        <taxon>Dipterocarpaceae</taxon>
        <taxon>Rubroshorea</taxon>
    </lineage>
</organism>
<sequence length="489" mass="55430">MAIELWGMLCFFHGGTFGPGPPIEYKAAQCTSLPFDCDRLNVGVIMDAIVSFGYEDVMIKNVYYTTIGGSGSTLKCLAGDDNIRDIMCMVHVDGCVDIYVDHEVNFAQLAFPELCWVDNNVVEEEGRREERVGEDEGGHEERVGEGINSEVCEGANEGDLGNITQEYPVGSKANTGNTFEKDECSKGNRGNCGESEFGSTNGYVDDWSSTNDEVKPLCSSDRDDEELINVKKHARSTFIKKPAIRSTPVFKGKKVASLDPIELRRLRKEKAKLAKKKYKTLPHTRECQKGKDSTPTIQKKRDLVHPSKGIPIENDVFESDNDGRDSQYENSDAARKLRDSSIKYEEENLFFVLADATRQMRASNVYFNLCWDVRFFEVGMRFQNATQFKEAMKKYSMRISCPLLHTRNKPKRQRHKGDDIKLAFGIATKASYQIEFLEKMEELRGVSEEAYAKMMDLTGREKGLFVETWPNDIAPRVMKKIKENIMRSM</sequence>
<dbReference type="AlphaFoldDB" id="A0AAV5MLW3"/>
<protein>
    <recommendedName>
        <fullName evidence="2">PB1-like domain-containing protein</fullName>
    </recommendedName>
</protein>
<evidence type="ECO:0000259" key="2">
    <source>
        <dbReference type="Pfam" id="PF26130"/>
    </source>
</evidence>
<evidence type="ECO:0000256" key="1">
    <source>
        <dbReference type="SAM" id="MobiDB-lite"/>
    </source>
</evidence>
<reference evidence="3 4" key="1">
    <citation type="journal article" date="2021" name="Commun. Biol.">
        <title>The genome of Shorea leprosula (Dipterocarpaceae) highlights the ecological relevance of drought in aseasonal tropical rainforests.</title>
        <authorList>
            <person name="Ng K.K.S."/>
            <person name="Kobayashi M.J."/>
            <person name="Fawcett J.A."/>
            <person name="Hatakeyama M."/>
            <person name="Paape T."/>
            <person name="Ng C.H."/>
            <person name="Ang C.C."/>
            <person name="Tnah L.H."/>
            <person name="Lee C.T."/>
            <person name="Nishiyama T."/>
            <person name="Sese J."/>
            <person name="O'Brien M.J."/>
            <person name="Copetti D."/>
            <person name="Mohd Noor M.I."/>
            <person name="Ong R.C."/>
            <person name="Putra M."/>
            <person name="Sireger I.Z."/>
            <person name="Indrioko S."/>
            <person name="Kosugi Y."/>
            <person name="Izuno A."/>
            <person name="Isagi Y."/>
            <person name="Lee S.L."/>
            <person name="Shimizu K.K."/>
        </authorList>
    </citation>
    <scope>NUCLEOTIDE SEQUENCE [LARGE SCALE GENOMIC DNA]</scope>
    <source>
        <strain evidence="3">214</strain>
    </source>
</reference>
<feature type="region of interest" description="Disordered" evidence="1">
    <location>
        <begin position="286"/>
        <end position="332"/>
    </location>
</feature>
<feature type="region of interest" description="Disordered" evidence="1">
    <location>
        <begin position="200"/>
        <end position="219"/>
    </location>
</feature>
<dbReference type="Pfam" id="PF26130">
    <property type="entry name" value="PB1-like"/>
    <property type="match status" value="1"/>
</dbReference>
<dbReference type="Proteomes" id="UP001054252">
    <property type="component" value="Unassembled WGS sequence"/>
</dbReference>
<evidence type="ECO:0000313" key="3">
    <source>
        <dbReference type="EMBL" id="GKV50860.1"/>
    </source>
</evidence>
<gene>
    <name evidence="3" type="ORF">SLEP1_g57543</name>
</gene>
<feature type="domain" description="PB1-like" evidence="2">
    <location>
        <begin position="9"/>
        <end position="102"/>
    </location>
</feature>
<feature type="compositionally biased region" description="Polar residues" evidence="1">
    <location>
        <begin position="200"/>
        <end position="211"/>
    </location>
</feature>
<dbReference type="EMBL" id="BPVZ01000402">
    <property type="protein sequence ID" value="GKV50860.1"/>
    <property type="molecule type" value="Genomic_DNA"/>
</dbReference>
<evidence type="ECO:0000313" key="4">
    <source>
        <dbReference type="Proteomes" id="UP001054252"/>
    </source>
</evidence>